<name>A0ABM9H110_STRGL</name>
<dbReference type="EMBL" id="CAKXYP010000012">
    <property type="protein sequence ID" value="CAH9417282.1"/>
    <property type="molecule type" value="Genomic_DNA"/>
</dbReference>
<protein>
    <submittedName>
        <fullName evidence="1">Cobalt-precorrin-6y C5-methyltransferase</fullName>
        <ecNumber evidence="1">2.1.1.-</ecNumber>
    </submittedName>
</protein>
<gene>
    <name evidence="1" type="ORF">SGL43_04321</name>
</gene>
<keyword evidence="2" id="KW-1185">Reference proteome</keyword>
<keyword evidence="1" id="KW-0489">Methyltransferase</keyword>
<organism evidence="1 2">
    <name type="scientific">Streptomyces globisporus</name>
    <dbReference type="NCBI Taxonomy" id="1908"/>
    <lineage>
        <taxon>Bacteria</taxon>
        <taxon>Bacillati</taxon>
        <taxon>Actinomycetota</taxon>
        <taxon>Actinomycetes</taxon>
        <taxon>Kitasatosporales</taxon>
        <taxon>Streptomycetaceae</taxon>
        <taxon>Streptomyces</taxon>
    </lineage>
</organism>
<dbReference type="GO" id="GO:0008168">
    <property type="term" value="F:methyltransferase activity"/>
    <property type="evidence" value="ECO:0007669"/>
    <property type="project" value="UniProtKB-KW"/>
</dbReference>
<dbReference type="EC" id="2.1.1.-" evidence="1"/>
<evidence type="ECO:0000313" key="2">
    <source>
        <dbReference type="Proteomes" id="UP001154015"/>
    </source>
</evidence>
<proteinExistence type="predicted"/>
<accession>A0ABM9H110</accession>
<sequence length="57" mass="6057">MAELPVAAAIGRENRKPAGVSCRAASPLVLDDEHRRAVVRRPGRRAEGALTMGEGYA</sequence>
<comment type="caution">
    <text evidence="1">The sequence shown here is derived from an EMBL/GenBank/DDBJ whole genome shotgun (WGS) entry which is preliminary data.</text>
</comment>
<reference evidence="1" key="1">
    <citation type="submission" date="2022-03" db="EMBL/GenBank/DDBJ databases">
        <authorList>
            <person name="Leyn A S."/>
        </authorList>
    </citation>
    <scope>NUCLEOTIDE SEQUENCE</scope>
    <source>
        <strain evidence="1">Streptomyces globisporus 4-3</strain>
    </source>
</reference>
<keyword evidence="1" id="KW-0808">Transferase</keyword>
<dbReference type="Proteomes" id="UP001154015">
    <property type="component" value="Unassembled WGS sequence"/>
</dbReference>
<dbReference type="GO" id="GO:0032259">
    <property type="term" value="P:methylation"/>
    <property type="evidence" value="ECO:0007669"/>
    <property type="project" value="UniProtKB-KW"/>
</dbReference>
<evidence type="ECO:0000313" key="1">
    <source>
        <dbReference type="EMBL" id="CAH9417282.1"/>
    </source>
</evidence>